<evidence type="ECO:0000313" key="5">
    <source>
        <dbReference type="Proteomes" id="UP000460949"/>
    </source>
</evidence>
<evidence type="ECO:0000259" key="2">
    <source>
        <dbReference type="Pfam" id="PF13556"/>
    </source>
</evidence>
<dbReference type="RefSeq" id="WP_160838091.1">
    <property type="nucleotide sequence ID" value="NZ_JAIVAK010000001.1"/>
</dbReference>
<dbReference type="InterPro" id="IPR051448">
    <property type="entry name" value="CdaR-like_regulators"/>
</dbReference>
<dbReference type="Pfam" id="PF13556">
    <property type="entry name" value="HTH_30"/>
    <property type="match status" value="1"/>
</dbReference>
<evidence type="ECO:0000256" key="1">
    <source>
        <dbReference type="ARBA" id="ARBA00006754"/>
    </source>
</evidence>
<dbReference type="PANTHER" id="PTHR33744">
    <property type="entry name" value="CARBOHYDRATE DIACID REGULATOR"/>
    <property type="match status" value="1"/>
</dbReference>
<dbReference type="InterPro" id="IPR025736">
    <property type="entry name" value="PucR_C-HTH_dom"/>
</dbReference>
<feature type="domain" description="CdaR GGDEF-like" evidence="3">
    <location>
        <begin position="173"/>
        <end position="296"/>
    </location>
</feature>
<gene>
    <name evidence="4" type="ORF">GLW04_13380</name>
</gene>
<dbReference type="PANTHER" id="PTHR33744:SF1">
    <property type="entry name" value="DNA-BINDING TRANSCRIPTIONAL ACTIVATOR ADER"/>
    <property type="match status" value="1"/>
</dbReference>
<accession>A0A845DVS8</accession>
<protein>
    <submittedName>
        <fullName evidence="4">PucR family transcriptional regulator</fullName>
    </submittedName>
</protein>
<evidence type="ECO:0000313" key="4">
    <source>
        <dbReference type="EMBL" id="MYL20889.1"/>
    </source>
</evidence>
<comment type="similarity">
    <text evidence="1">Belongs to the CdaR family.</text>
</comment>
<name>A0A845DVS8_9BACI</name>
<dbReference type="InterPro" id="IPR042070">
    <property type="entry name" value="PucR_C-HTH_sf"/>
</dbReference>
<proteinExistence type="inferred from homology"/>
<reference evidence="4 5" key="1">
    <citation type="submission" date="2019-11" db="EMBL/GenBank/DDBJ databases">
        <title>Genome sequences of 17 halophilic strains isolated from different environments.</title>
        <authorList>
            <person name="Furrow R.E."/>
        </authorList>
    </citation>
    <scope>NUCLEOTIDE SEQUENCE [LARGE SCALE GENOMIC DNA]</scope>
    <source>
        <strain evidence="4 5">22511_23_Filter</strain>
    </source>
</reference>
<feature type="domain" description="PucR C-terminal helix-turn-helix" evidence="2">
    <location>
        <begin position="350"/>
        <end position="408"/>
    </location>
</feature>
<evidence type="ECO:0000259" key="3">
    <source>
        <dbReference type="Pfam" id="PF17853"/>
    </source>
</evidence>
<dbReference type="Pfam" id="PF17853">
    <property type="entry name" value="GGDEF_2"/>
    <property type="match status" value="1"/>
</dbReference>
<dbReference type="AlphaFoldDB" id="A0A845DVS8"/>
<organism evidence="4 5">
    <name type="scientific">Halobacillus litoralis</name>
    <dbReference type="NCBI Taxonomy" id="45668"/>
    <lineage>
        <taxon>Bacteria</taxon>
        <taxon>Bacillati</taxon>
        <taxon>Bacillota</taxon>
        <taxon>Bacilli</taxon>
        <taxon>Bacillales</taxon>
        <taxon>Bacillaceae</taxon>
        <taxon>Halobacillus</taxon>
    </lineage>
</organism>
<dbReference type="Gene3D" id="1.10.10.2840">
    <property type="entry name" value="PucR C-terminal helix-turn-helix domain"/>
    <property type="match status" value="1"/>
</dbReference>
<dbReference type="InterPro" id="IPR041522">
    <property type="entry name" value="CdaR_GGDEF"/>
</dbReference>
<dbReference type="EMBL" id="WMET01000003">
    <property type="protein sequence ID" value="MYL20889.1"/>
    <property type="molecule type" value="Genomic_DNA"/>
</dbReference>
<dbReference type="Proteomes" id="UP000460949">
    <property type="component" value="Unassembled WGS sequence"/>
</dbReference>
<comment type="caution">
    <text evidence="4">The sequence shown here is derived from an EMBL/GenBank/DDBJ whole genome shotgun (WGS) entry which is preliminary data.</text>
</comment>
<sequence length="416" mass="48191">MSPTPRTPKTLNDLIDSPEGLADRIAENLGCPVTIEDANHQIVSYSKHEERVDDARTATIMRRKVPESVVNGLWKHGIMARLFESGRPVIVPPIEEIGLGRRLAVSVRHKEEILGFIWAQTAELTITEEHLQTIEDASRIVSQHLLRQQAKKKKSEENQKEFFWQLLTGSLENTSDIKRLGKKYQMNLQGQLCVAVFEFTEDLSQSVERQAYYLSETLYQTRIVSRIFDNHQLILLVRTDPKEDAEHLSRAFLNDFTLKMKERLNFDDLKGAVGLVYHTPSFIHSSYKQALKVLELKDQFPKALAEVDHYQDLGIYQFINEIAELQRNEHYHNHALRKIKSYDADNRAALLETLRVFLAHNSNVHKAAEEMHIHTNTLNYRLKRIREIGGIDFKNANQKMMLFIDLLIDEKEKEDL</sequence>